<dbReference type="InterPro" id="IPR042099">
    <property type="entry name" value="ANL_N_sf"/>
</dbReference>
<dbReference type="InterPro" id="IPR025110">
    <property type="entry name" value="AMP-bd_C"/>
</dbReference>
<dbReference type="Proteomes" id="UP000532440">
    <property type="component" value="Unassembled WGS sequence"/>
</dbReference>
<keyword evidence="3" id="KW-0436">Ligase</keyword>
<dbReference type="Pfam" id="PF13193">
    <property type="entry name" value="AMP-binding_C"/>
    <property type="match status" value="1"/>
</dbReference>
<dbReference type="AlphaFoldDB" id="A0A7W8HLH6"/>
<gene>
    <name evidence="3" type="ORF">HNQ70_003351</name>
</gene>
<dbReference type="GO" id="GO:0016877">
    <property type="term" value="F:ligase activity, forming carbon-sulfur bonds"/>
    <property type="evidence" value="ECO:0007669"/>
    <property type="project" value="UniProtKB-ARBA"/>
</dbReference>
<accession>A0A7W8HLH6</accession>
<dbReference type="PANTHER" id="PTHR43767:SF7">
    <property type="entry name" value="MEDIUM_LONG-CHAIN-FATTY-ACID--COA LIGASE FADD8"/>
    <property type="match status" value="1"/>
</dbReference>
<dbReference type="InterPro" id="IPR045851">
    <property type="entry name" value="AMP-bd_C_sf"/>
</dbReference>
<dbReference type="SUPFAM" id="SSF56801">
    <property type="entry name" value="Acetyl-CoA synthetase-like"/>
    <property type="match status" value="1"/>
</dbReference>
<keyword evidence="4" id="KW-1185">Reference proteome</keyword>
<proteinExistence type="predicted"/>
<comment type="caution">
    <text evidence="3">The sequence shown here is derived from an EMBL/GenBank/DDBJ whole genome shotgun (WGS) entry which is preliminary data.</text>
</comment>
<dbReference type="PROSITE" id="PS00455">
    <property type="entry name" value="AMP_BINDING"/>
    <property type="match status" value="1"/>
</dbReference>
<dbReference type="Pfam" id="PF00501">
    <property type="entry name" value="AMP-binding"/>
    <property type="match status" value="1"/>
</dbReference>
<reference evidence="3 4" key="1">
    <citation type="submission" date="2020-08" db="EMBL/GenBank/DDBJ databases">
        <title>Genomic Encyclopedia of Type Strains, Phase IV (KMG-IV): sequencing the most valuable type-strain genomes for metagenomic binning, comparative biology and taxonomic classification.</title>
        <authorList>
            <person name="Goeker M."/>
        </authorList>
    </citation>
    <scope>NUCLEOTIDE SEQUENCE [LARGE SCALE GENOMIC DNA]</scope>
    <source>
        <strain evidence="3 4">DSM 29781</strain>
    </source>
</reference>
<dbReference type="EC" id="6.2.1.-" evidence="3"/>
<evidence type="ECO:0000313" key="4">
    <source>
        <dbReference type="Proteomes" id="UP000532440"/>
    </source>
</evidence>
<organism evidence="3 4">
    <name type="scientific">Quisquiliibacterium transsilvanicum</name>
    <dbReference type="NCBI Taxonomy" id="1549638"/>
    <lineage>
        <taxon>Bacteria</taxon>
        <taxon>Pseudomonadati</taxon>
        <taxon>Pseudomonadota</taxon>
        <taxon>Betaproteobacteria</taxon>
        <taxon>Burkholderiales</taxon>
        <taxon>Burkholderiaceae</taxon>
        <taxon>Quisquiliibacterium</taxon>
    </lineage>
</organism>
<dbReference type="RefSeq" id="WP_183969757.1">
    <property type="nucleotide sequence ID" value="NZ_BAABEW010000024.1"/>
</dbReference>
<dbReference type="InterPro" id="IPR000873">
    <property type="entry name" value="AMP-dep_synth/lig_dom"/>
</dbReference>
<evidence type="ECO:0000259" key="2">
    <source>
        <dbReference type="Pfam" id="PF13193"/>
    </source>
</evidence>
<dbReference type="EMBL" id="JACHGB010000006">
    <property type="protein sequence ID" value="MBB5273323.1"/>
    <property type="molecule type" value="Genomic_DNA"/>
</dbReference>
<evidence type="ECO:0000259" key="1">
    <source>
        <dbReference type="Pfam" id="PF00501"/>
    </source>
</evidence>
<feature type="domain" description="AMP-dependent synthetase/ligase" evidence="1">
    <location>
        <begin position="17"/>
        <end position="378"/>
    </location>
</feature>
<dbReference type="Gene3D" id="3.40.50.12780">
    <property type="entry name" value="N-terminal domain of ligase-like"/>
    <property type="match status" value="1"/>
</dbReference>
<protein>
    <submittedName>
        <fullName evidence="3">Fatty-acyl-CoA synthase</fullName>
        <ecNumber evidence="3">6.2.1.-</ecNumber>
    </submittedName>
</protein>
<dbReference type="InterPro" id="IPR020845">
    <property type="entry name" value="AMP-binding_CS"/>
</dbReference>
<feature type="domain" description="AMP-binding enzyme C-terminal" evidence="2">
    <location>
        <begin position="428"/>
        <end position="503"/>
    </location>
</feature>
<dbReference type="PANTHER" id="PTHR43767">
    <property type="entry name" value="LONG-CHAIN-FATTY-ACID--COA LIGASE"/>
    <property type="match status" value="1"/>
</dbReference>
<sequence>MTAPLPGPTYPSIALRALARFPDRVAFRSGDTDVRYAAALDTVARMQAAMSARGVGRGSVVALLSANRWDSWCAGLASQSLGAAVTPLHPIGSLESHEFQLLDAGVDTLVADVSVYRDRAGDLAARLPQLKVFTVGGALDLGARGGDLLALARDAGAQTARDLARPDDLASLNYTGGTTGRSKGAYRDSATLALSNLAVLAEFEFPRRPAYLAVAPISHVAGSNVMPTLIKGGTVHLMSGFDPERVLATIERERIDFTLMVPTMVYALLDHPKLKSFDLSSLELLLYGASPMSPTRLAEALENIGPVFSQLYGQSECYPIASLPKADHDVKRPELLAACGFPTAACQVKLLDDAGNEVKQGEPGEICVRAGHAMAGYWKQPELTAEAMAGGWLHTGDVARADEQGRLYIVDRKKDMIISGGFNVFPKEVEDVLTMHPAVSSAAVIGVPDDKWGEAVKAVVVLRPGASVQAEELTALVREHKGSVYTPKTVDFAESLPVTALGKPDKKALRAKYWAGEGRGVH</sequence>
<dbReference type="Gene3D" id="3.30.300.30">
    <property type="match status" value="1"/>
</dbReference>
<name>A0A7W8HLH6_9BURK</name>
<evidence type="ECO:0000313" key="3">
    <source>
        <dbReference type="EMBL" id="MBB5273323.1"/>
    </source>
</evidence>
<dbReference type="InterPro" id="IPR050237">
    <property type="entry name" value="ATP-dep_AMP-bd_enzyme"/>
</dbReference>